<dbReference type="Proteomes" id="UP001627154">
    <property type="component" value="Unassembled WGS sequence"/>
</dbReference>
<accession>A0ABD2WQN8</accession>
<dbReference type="InterPro" id="IPR029063">
    <property type="entry name" value="SAM-dependent_MTases_sf"/>
</dbReference>
<dbReference type="PANTHER" id="PTHR12496">
    <property type="entry name" value="CGI-41 METHYLTRANSFERASE"/>
    <property type="match status" value="1"/>
</dbReference>
<evidence type="ECO:0000313" key="2">
    <source>
        <dbReference type="EMBL" id="KAL3395346.1"/>
    </source>
</evidence>
<dbReference type="InterPro" id="IPR052220">
    <property type="entry name" value="METTL25"/>
</dbReference>
<dbReference type="CDD" id="cd02440">
    <property type="entry name" value="AdoMet_MTases"/>
    <property type="match status" value="1"/>
</dbReference>
<gene>
    <name evidence="2" type="ORF">TKK_010457</name>
</gene>
<feature type="domain" description="Methyltransferase" evidence="1">
    <location>
        <begin position="170"/>
        <end position="327"/>
    </location>
</feature>
<sequence>MPRTCDCSDCSKIRRNIADIFSALKIYGWMLDSYIVDFYLEDHWSKLPSSWKTLLDQIQPDELGKWILRQTNGRYNEQFFIRKARVSQIPYQLIFSRQVYPLSLIALRSFIEKVEICRDHERKDASFKCVSRTEVEIRAERDRTDDVPKNNKLLNDEKLDKLIMKHVKEKKRYEIPVMSEVVANCASKAKCKCVVDIGSGIGHLARALAYKYGLCLLCVEQDPDLIERARKWDDQLELTLRKRGNDLSETRSPHHASMWVSVEKSCELARTLRANFDLEGSRDELGYGLVGLHPCGDLGPTLLKLYATEPRNRFICVVGCCYMKLSQGESSEAGYPMSEFVKRLPESETTKMSYNALEVSCHASENHCDKLVRNDYDDLIVHAYRAALEYLLAGKSPQLRRCQVKSLKSHGLTFQQYCQAATADLRESHRPSEDDCRRGDVLDMLLDWKRVLAFGSLRLLLAPLVESLLLYDRFLYLSELGFEPELKARFDPRLSPRNILLTSIKS</sequence>
<keyword evidence="3" id="KW-1185">Reference proteome</keyword>
<dbReference type="EMBL" id="JBJJXI010000082">
    <property type="protein sequence ID" value="KAL3395346.1"/>
    <property type="molecule type" value="Genomic_DNA"/>
</dbReference>
<dbReference type="Pfam" id="PF13679">
    <property type="entry name" value="Methyltransf_32"/>
    <property type="match status" value="1"/>
</dbReference>
<reference evidence="2 3" key="1">
    <citation type="journal article" date="2024" name="bioRxiv">
        <title>A reference genome for Trichogramma kaykai: A tiny desert-dwelling parasitoid wasp with competing sex-ratio distorters.</title>
        <authorList>
            <person name="Culotta J."/>
            <person name="Lindsey A.R."/>
        </authorList>
    </citation>
    <scope>NUCLEOTIDE SEQUENCE [LARGE SCALE GENOMIC DNA]</scope>
    <source>
        <strain evidence="2 3">KSX58</strain>
    </source>
</reference>
<evidence type="ECO:0000259" key="1">
    <source>
        <dbReference type="Pfam" id="PF13679"/>
    </source>
</evidence>
<dbReference type="PANTHER" id="PTHR12496:SF2">
    <property type="entry name" value="METHYLTRANSFERASE-LIKE PROTEIN 25B"/>
    <property type="match status" value="1"/>
</dbReference>
<dbReference type="AlphaFoldDB" id="A0ABD2WQN8"/>
<organism evidence="2 3">
    <name type="scientific">Trichogramma kaykai</name>
    <dbReference type="NCBI Taxonomy" id="54128"/>
    <lineage>
        <taxon>Eukaryota</taxon>
        <taxon>Metazoa</taxon>
        <taxon>Ecdysozoa</taxon>
        <taxon>Arthropoda</taxon>
        <taxon>Hexapoda</taxon>
        <taxon>Insecta</taxon>
        <taxon>Pterygota</taxon>
        <taxon>Neoptera</taxon>
        <taxon>Endopterygota</taxon>
        <taxon>Hymenoptera</taxon>
        <taxon>Apocrita</taxon>
        <taxon>Proctotrupomorpha</taxon>
        <taxon>Chalcidoidea</taxon>
        <taxon>Trichogrammatidae</taxon>
        <taxon>Trichogramma</taxon>
    </lineage>
</organism>
<name>A0ABD2WQN8_9HYME</name>
<evidence type="ECO:0000313" key="3">
    <source>
        <dbReference type="Proteomes" id="UP001627154"/>
    </source>
</evidence>
<dbReference type="InterPro" id="IPR025714">
    <property type="entry name" value="Methyltranfer_dom"/>
</dbReference>
<protein>
    <recommendedName>
        <fullName evidence="1">Methyltransferase domain-containing protein</fullName>
    </recommendedName>
</protein>
<comment type="caution">
    <text evidence="2">The sequence shown here is derived from an EMBL/GenBank/DDBJ whole genome shotgun (WGS) entry which is preliminary data.</text>
</comment>
<proteinExistence type="predicted"/>
<dbReference type="SUPFAM" id="SSF53335">
    <property type="entry name" value="S-adenosyl-L-methionine-dependent methyltransferases"/>
    <property type="match status" value="1"/>
</dbReference>
<dbReference type="Gene3D" id="3.40.50.150">
    <property type="entry name" value="Vaccinia Virus protein VP39"/>
    <property type="match status" value="1"/>
</dbReference>